<dbReference type="InterPro" id="IPR050300">
    <property type="entry name" value="GDXG_lipolytic_enzyme"/>
</dbReference>
<evidence type="ECO:0000256" key="2">
    <source>
        <dbReference type="ARBA" id="ARBA00022801"/>
    </source>
</evidence>
<dbReference type="AlphaFoldDB" id="A0A5C6F4W2"/>
<evidence type="ECO:0000313" key="5">
    <source>
        <dbReference type="Proteomes" id="UP000318288"/>
    </source>
</evidence>
<sequence length="335" mass="37008">MLRIAKLLAGTKFLLFVNSILYLGAFQADTFGQVANEREGFRGEYKYHSYVPEPTLCKVAYSDRHRNHLDVWQAKSTTPTPVVICIHGGGWNGGSKEQVGKYVHPQKLLDAGISVVAINYRLIKHCAELNPPVQGPMTDSARAVQFVRSNAKDWNIDPTRIGLTGGSAGACTSLWIAYHPDLAQPESEDPVARESTRVTCVAVIRAQTTLDPKQMKSWIPNSNYGGHAFGFGRDSFDAFLAARDSILPQIQEYSPYAQLSEGDPPTFLYYTTRPHEGLTGKDKPERDPTHSANFGVHLKQQADKLGVHCELVHPGANHPLHQNATEFFVALLNAE</sequence>
<proteinExistence type="inferred from homology"/>
<comment type="similarity">
    <text evidence="1">Belongs to the 'GDXG' lipolytic enzyme family.</text>
</comment>
<dbReference type="GO" id="GO:0004806">
    <property type="term" value="F:triacylglycerol lipase activity"/>
    <property type="evidence" value="ECO:0007669"/>
    <property type="project" value="TreeGrafter"/>
</dbReference>
<evidence type="ECO:0000256" key="1">
    <source>
        <dbReference type="ARBA" id="ARBA00010515"/>
    </source>
</evidence>
<dbReference type="Pfam" id="PF20434">
    <property type="entry name" value="BD-FAE"/>
    <property type="match status" value="1"/>
</dbReference>
<keyword evidence="5" id="KW-1185">Reference proteome</keyword>
<organism evidence="4 5">
    <name type="scientific">Rubripirellula tenax</name>
    <dbReference type="NCBI Taxonomy" id="2528015"/>
    <lineage>
        <taxon>Bacteria</taxon>
        <taxon>Pseudomonadati</taxon>
        <taxon>Planctomycetota</taxon>
        <taxon>Planctomycetia</taxon>
        <taxon>Pirellulales</taxon>
        <taxon>Pirellulaceae</taxon>
        <taxon>Rubripirellula</taxon>
    </lineage>
</organism>
<feature type="domain" description="BD-FAE-like" evidence="3">
    <location>
        <begin position="71"/>
        <end position="269"/>
    </location>
</feature>
<name>A0A5C6F4W2_9BACT</name>
<reference evidence="4 5" key="1">
    <citation type="submission" date="2019-02" db="EMBL/GenBank/DDBJ databases">
        <title>Deep-cultivation of Planctomycetes and their phenomic and genomic characterization uncovers novel biology.</title>
        <authorList>
            <person name="Wiegand S."/>
            <person name="Jogler M."/>
            <person name="Boedeker C."/>
            <person name="Pinto D."/>
            <person name="Vollmers J."/>
            <person name="Rivas-Marin E."/>
            <person name="Kohn T."/>
            <person name="Peeters S.H."/>
            <person name="Heuer A."/>
            <person name="Rast P."/>
            <person name="Oberbeckmann S."/>
            <person name="Bunk B."/>
            <person name="Jeske O."/>
            <person name="Meyerdierks A."/>
            <person name="Storesund J.E."/>
            <person name="Kallscheuer N."/>
            <person name="Luecker S."/>
            <person name="Lage O.M."/>
            <person name="Pohl T."/>
            <person name="Merkel B.J."/>
            <person name="Hornburger P."/>
            <person name="Mueller R.-W."/>
            <person name="Bruemmer F."/>
            <person name="Labrenz M."/>
            <person name="Spormann A.M."/>
            <person name="Op Den Camp H."/>
            <person name="Overmann J."/>
            <person name="Amann R."/>
            <person name="Jetten M.S.M."/>
            <person name="Mascher T."/>
            <person name="Medema M.H."/>
            <person name="Devos D.P."/>
            <person name="Kaster A.-K."/>
            <person name="Ovreas L."/>
            <person name="Rohde M."/>
            <person name="Galperin M.Y."/>
            <person name="Jogler C."/>
        </authorList>
    </citation>
    <scope>NUCLEOTIDE SEQUENCE [LARGE SCALE GENOMIC DNA]</scope>
    <source>
        <strain evidence="4 5">Poly51</strain>
    </source>
</reference>
<evidence type="ECO:0000313" key="4">
    <source>
        <dbReference type="EMBL" id="TWU56793.1"/>
    </source>
</evidence>
<dbReference type="RefSeq" id="WP_186775519.1">
    <property type="nucleotide sequence ID" value="NZ_SJPW01000003.1"/>
</dbReference>
<gene>
    <name evidence="4" type="ORF">Poly51_27100</name>
</gene>
<keyword evidence="2" id="KW-0378">Hydrolase</keyword>
<protein>
    <submittedName>
        <fullName evidence="4">Acetyl esterase</fullName>
    </submittedName>
</protein>
<dbReference type="InterPro" id="IPR049492">
    <property type="entry name" value="BD-FAE-like_dom"/>
</dbReference>
<dbReference type="Gene3D" id="3.40.50.1820">
    <property type="entry name" value="alpha/beta hydrolase"/>
    <property type="match status" value="1"/>
</dbReference>
<dbReference type="EMBL" id="SJPW01000003">
    <property type="protein sequence ID" value="TWU56793.1"/>
    <property type="molecule type" value="Genomic_DNA"/>
</dbReference>
<evidence type="ECO:0000259" key="3">
    <source>
        <dbReference type="Pfam" id="PF20434"/>
    </source>
</evidence>
<dbReference type="SUPFAM" id="SSF53474">
    <property type="entry name" value="alpha/beta-Hydrolases"/>
    <property type="match status" value="1"/>
</dbReference>
<dbReference type="PANTHER" id="PTHR48081:SF30">
    <property type="entry name" value="ACETYL-HYDROLASE LIPR-RELATED"/>
    <property type="match status" value="1"/>
</dbReference>
<accession>A0A5C6F4W2</accession>
<dbReference type="PANTHER" id="PTHR48081">
    <property type="entry name" value="AB HYDROLASE SUPERFAMILY PROTEIN C4A8.06C"/>
    <property type="match status" value="1"/>
</dbReference>
<dbReference type="InterPro" id="IPR029058">
    <property type="entry name" value="AB_hydrolase_fold"/>
</dbReference>
<dbReference type="Proteomes" id="UP000318288">
    <property type="component" value="Unassembled WGS sequence"/>
</dbReference>
<comment type="caution">
    <text evidence="4">The sequence shown here is derived from an EMBL/GenBank/DDBJ whole genome shotgun (WGS) entry which is preliminary data.</text>
</comment>